<name>A0A090G903_MESPL</name>
<evidence type="ECO:0000313" key="11">
    <source>
        <dbReference type="Proteomes" id="UP000046122"/>
    </source>
</evidence>
<feature type="domain" description="HTH tetR-type" evidence="5">
    <location>
        <begin position="12"/>
        <end position="72"/>
    </location>
</feature>
<reference evidence="11 12" key="4">
    <citation type="submission" date="2014-08" db="EMBL/GenBank/DDBJ databases">
        <authorList>
            <person name="Moulin Lionel"/>
        </authorList>
    </citation>
    <scope>NUCLEOTIDE SEQUENCE [LARGE SCALE GENOMIC DNA]</scope>
</reference>
<dbReference type="Proteomes" id="UP000182888">
    <property type="component" value="Unassembled WGS sequence"/>
</dbReference>
<protein>
    <submittedName>
        <fullName evidence="6">Transcriptional regulator (TetR-family)</fullName>
    </submittedName>
</protein>
<dbReference type="AlphaFoldDB" id="A0A090G903"/>
<dbReference type="EMBL" id="CCNB01000013">
    <property type="protein sequence ID" value="CDX37625.1"/>
    <property type="molecule type" value="Genomic_DNA"/>
</dbReference>
<evidence type="ECO:0000313" key="10">
    <source>
        <dbReference type="Proteomes" id="UP000045285"/>
    </source>
</evidence>
<dbReference type="InterPro" id="IPR036271">
    <property type="entry name" value="Tet_transcr_reg_TetR-rel_C_sf"/>
</dbReference>
<dbReference type="Pfam" id="PF00440">
    <property type="entry name" value="TetR_N"/>
    <property type="match status" value="1"/>
</dbReference>
<dbReference type="SUPFAM" id="SSF48498">
    <property type="entry name" value="Tetracyclin repressor-like, C-terminal domain"/>
    <property type="match status" value="1"/>
</dbReference>
<evidence type="ECO:0000313" key="9">
    <source>
        <dbReference type="EMBL" id="CDX60758.1"/>
    </source>
</evidence>
<dbReference type="Proteomes" id="UP000046373">
    <property type="component" value="Unassembled WGS sequence"/>
</dbReference>
<keyword evidence="3" id="KW-0804">Transcription</keyword>
<dbReference type="PRINTS" id="PR00455">
    <property type="entry name" value="HTHTETR"/>
</dbReference>
<reference evidence="10" key="3">
    <citation type="submission" date="2014-08" db="EMBL/GenBank/DDBJ databases">
        <authorList>
            <person name="Moulin L."/>
        </authorList>
    </citation>
    <scope>NUCLEOTIDE SEQUENCE [LARGE SCALE GENOMIC DNA]</scope>
</reference>
<evidence type="ECO:0000259" key="5">
    <source>
        <dbReference type="PROSITE" id="PS50977"/>
    </source>
</evidence>
<dbReference type="InterPro" id="IPR001647">
    <property type="entry name" value="HTH_TetR"/>
</dbReference>
<dbReference type="Proteomes" id="UP000046122">
    <property type="component" value="Unassembled WGS sequence"/>
</dbReference>
<organism evidence="6 10">
    <name type="scientific">Mesorhizobium plurifarium</name>
    <dbReference type="NCBI Taxonomy" id="69974"/>
    <lineage>
        <taxon>Bacteria</taxon>
        <taxon>Pseudomonadati</taxon>
        <taxon>Pseudomonadota</taxon>
        <taxon>Alphaproteobacteria</taxon>
        <taxon>Hyphomicrobiales</taxon>
        <taxon>Phyllobacteriaceae</taxon>
        <taxon>Mesorhizobium</taxon>
    </lineage>
</organism>
<accession>A0A090G903</accession>
<keyword evidence="1" id="KW-0805">Transcription regulation</keyword>
<sequence>MSMDKPSNTAPSNTADDILAAARRFIVAGGYNGFSYADIAEVVGIRKASIHHHFPSKVDLVQTLVRRYLEDAVTGMTELERNVPGPPELLRTYTGFWAQCIEDASRPICVCALLASELPALPPEVAVEVRAYFQFLSGWLTRVFERGAAQGTLTIAAAPRAEAEAFMATVHGAMISARAYGDVLTFGMILAPTLQKLIPATD</sequence>
<dbReference type="Proteomes" id="UP000045285">
    <property type="component" value="Unassembled WGS sequence"/>
</dbReference>
<dbReference type="InterPro" id="IPR009057">
    <property type="entry name" value="Homeodomain-like_sf"/>
</dbReference>
<dbReference type="GO" id="GO:0003677">
    <property type="term" value="F:DNA binding"/>
    <property type="evidence" value="ECO:0007669"/>
    <property type="project" value="UniProtKB-UniRule"/>
</dbReference>
<keyword evidence="2 4" id="KW-0238">DNA-binding</keyword>
<evidence type="ECO:0000313" key="12">
    <source>
        <dbReference type="Proteomes" id="UP000046373"/>
    </source>
</evidence>
<dbReference type="EMBL" id="CCND01000024">
    <property type="protein sequence ID" value="CDX60758.1"/>
    <property type="molecule type" value="Genomic_DNA"/>
</dbReference>
<gene>
    <name evidence="9" type="ORF">MPL1032_300006</name>
    <name evidence="6" type="ORF">MPL3356_70006</name>
    <name evidence="8" type="ORF">MPL3365_310006</name>
    <name evidence="7" type="ORF">MPLDJ20_200129</name>
</gene>
<keyword evidence="10" id="KW-1185">Reference proteome</keyword>
<dbReference type="PANTHER" id="PTHR47506:SF1">
    <property type="entry name" value="HTH-TYPE TRANSCRIPTIONAL REGULATOR YJDC"/>
    <property type="match status" value="1"/>
</dbReference>
<evidence type="ECO:0000256" key="3">
    <source>
        <dbReference type="ARBA" id="ARBA00023163"/>
    </source>
</evidence>
<reference evidence="13" key="2">
    <citation type="submission" date="2014-08" db="EMBL/GenBank/DDBJ databases">
        <authorList>
            <person name="Edwards T."/>
        </authorList>
    </citation>
    <scope>NUCLEOTIDE SEQUENCE [LARGE SCALE GENOMIC DNA]</scope>
</reference>
<evidence type="ECO:0000313" key="6">
    <source>
        <dbReference type="EMBL" id="CDX27443.1"/>
    </source>
</evidence>
<dbReference type="PANTHER" id="PTHR47506">
    <property type="entry name" value="TRANSCRIPTIONAL REGULATORY PROTEIN"/>
    <property type="match status" value="1"/>
</dbReference>
<dbReference type="EMBL" id="CCMZ01000067">
    <property type="protein sequence ID" value="CDX27443.1"/>
    <property type="molecule type" value="Genomic_DNA"/>
</dbReference>
<evidence type="ECO:0000313" key="13">
    <source>
        <dbReference type="Proteomes" id="UP000182888"/>
    </source>
</evidence>
<dbReference type="Gene3D" id="1.10.357.10">
    <property type="entry name" value="Tetracycline Repressor, domain 2"/>
    <property type="match status" value="1"/>
</dbReference>
<evidence type="ECO:0000256" key="4">
    <source>
        <dbReference type="PROSITE-ProRule" id="PRU00335"/>
    </source>
</evidence>
<evidence type="ECO:0000256" key="2">
    <source>
        <dbReference type="ARBA" id="ARBA00023125"/>
    </source>
</evidence>
<evidence type="ECO:0000313" key="8">
    <source>
        <dbReference type="EMBL" id="CDX60041.1"/>
    </source>
</evidence>
<proteinExistence type="predicted"/>
<dbReference type="EMBL" id="CCNE01000025">
    <property type="protein sequence ID" value="CDX60041.1"/>
    <property type="molecule type" value="Genomic_DNA"/>
</dbReference>
<dbReference type="SUPFAM" id="SSF46689">
    <property type="entry name" value="Homeodomain-like"/>
    <property type="match status" value="1"/>
</dbReference>
<evidence type="ECO:0000256" key="1">
    <source>
        <dbReference type="ARBA" id="ARBA00023015"/>
    </source>
</evidence>
<evidence type="ECO:0000313" key="7">
    <source>
        <dbReference type="EMBL" id="CDX37625.1"/>
    </source>
</evidence>
<dbReference type="STRING" id="69974.MPLDJ20_200129"/>
<dbReference type="PROSITE" id="PS50977">
    <property type="entry name" value="HTH_TETR_2"/>
    <property type="match status" value="1"/>
</dbReference>
<feature type="DNA-binding region" description="H-T-H motif" evidence="4">
    <location>
        <begin position="35"/>
        <end position="54"/>
    </location>
</feature>
<reference evidence="9" key="1">
    <citation type="submission" date="2014-08" db="EMBL/GenBank/DDBJ databases">
        <title>DNA barcoding of Bradysia (Diptera: Sciaridae) for detection of the immature stages on agricultural crops.</title>
        <authorList>
            <person name="Shin S."/>
            <person name="Jung S."/>
            <person name="Heller K."/>
            <person name="Menzel F."/>
            <person name="Hong T.-K."/>
            <person name="Lee H."/>
            <person name="Lee S."/>
        </authorList>
    </citation>
    <scope>NUCLEOTIDE SEQUENCE</scope>
</reference>